<keyword evidence="2 5" id="KW-0812">Transmembrane</keyword>
<feature type="transmembrane region" description="Helical" evidence="5">
    <location>
        <begin position="136"/>
        <end position="158"/>
    </location>
</feature>
<dbReference type="InterPro" id="IPR000515">
    <property type="entry name" value="MetI-like"/>
</dbReference>
<dbReference type="PANTHER" id="PTHR30133:SF2">
    <property type="entry name" value="ARGININE ABC TRANSPORTER PERMEASE PROTEIN ARTQ"/>
    <property type="match status" value="1"/>
</dbReference>
<sequence length="234" mass="25322">MNTFLGQLQAGWGVALLGGLVITLQISIGGYITGLAIGGLVAWTKLRGLRWAVLLANAYSTICRAVPEVLLILILFYAGQTALNALMDRLGWSTVDISGKFAAIAVLGIVLGAYASEILRGAVLALPKGQIEAARAYGLHGFSLFRRIILPLIVPYALPGLTNLWMSILKDSALIFAVGYSELTFTAMQAAGSTKLYFPFLMLCGAMYYVVTQVSNIFFKAIEARIRRWMPRLG</sequence>
<protein>
    <submittedName>
        <fullName evidence="7">Polar amino acid transport system permease protein</fullName>
    </submittedName>
</protein>
<keyword evidence="4 5" id="KW-0472">Membrane</keyword>
<dbReference type="InterPro" id="IPR035906">
    <property type="entry name" value="MetI-like_sf"/>
</dbReference>
<dbReference type="EMBL" id="JAUSVK010000001">
    <property type="protein sequence ID" value="MDQ0393975.1"/>
    <property type="molecule type" value="Genomic_DNA"/>
</dbReference>
<dbReference type="Gene3D" id="1.10.3720.10">
    <property type="entry name" value="MetI-like"/>
    <property type="match status" value="1"/>
</dbReference>
<accession>A0ABU0FIU0</accession>
<dbReference type="Proteomes" id="UP001237448">
    <property type="component" value="Unassembled WGS sequence"/>
</dbReference>
<keyword evidence="5" id="KW-0813">Transport</keyword>
<keyword evidence="3 5" id="KW-1133">Transmembrane helix</keyword>
<feature type="transmembrane region" description="Helical" evidence="5">
    <location>
        <begin position="97"/>
        <end position="115"/>
    </location>
</feature>
<feature type="transmembrane region" description="Helical" evidence="5">
    <location>
        <begin position="54"/>
        <end position="77"/>
    </location>
</feature>
<evidence type="ECO:0000256" key="4">
    <source>
        <dbReference type="ARBA" id="ARBA00023136"/>
    </source>
</evidence>
<comment type="similarity">
    <text evidence="5">Belongs to the binding-protein-dependent transport system permease family.</text>
</comment>
<dbReference type="InterPro" id="IPR051613">
    <property type="entry name" value="ABC_transp_permease_HisMQ"/>
</dbReference>
<reference evidence="7 8" key="1">
    <citation type="submission" date="2023-07" db="EMBL/GenBank/DDBJ databases">
        <title>Genomic Encyclopedia of Type Strains, Phase IV (KMG-IV): sequencing the most valuable type-strain genomes for metagenomic binning, comparative biology and taxonomic classification.</title>
        <authorList>
            <person name="Goeker M."/>
        </authorList>
    </citation>
    <scope>NUCLEOTIDE SEQUENCE [LARGE SCALE GENOMIC DNA]</scope>
    <source>
        <strain evidence="7 8">DSM 5896</strain>
    </source>
</reference>
<comment type="caution">
    <text evidence="7">The sequence shown here is derived from an EMBL/GenBank/DDBJ whole genome shotgun (WGS) entry which is preliminary data.</text>
</comment>
<dbReference type="PANTHER" id="PTHR30133">
    <property type="entry name" value="CATIONIC AMINO ACID TRANSPORTER, MEMBRANE COMPONENT"/>
    <property type="match status" value="1"/>
</dbReference>
<name>A0ABU0FIU0_9HYPH</name>
<evidence type="ECO:0000256" key="3">
    <source>
        <dbReference type="ARBA" id="ARBA00022989"/>
    </source>
</evidence>
<dbReference type="PROSITE" id="PS50928">
    <property type="entry name" value="ABC_TM1"/>
    <property type="match status" value="1"/>
</dbReference>
<organism evidence="7 8">
    <name type="scientific">Labrys monachus</name>
    <dbReference type="NCBI Taxonomy" id="217067"/>
    <lineage>
        <taxon>Bacteria</taxon>
        <taxon>Pseudomonadati</taxon>
        <taxon>Pseudomonadota</taxon>
        <taxon>Alphaproteobacteria</taxon>
        <taxon>Hyphomicrobiales</taxon>
        <taxon>Xanthobacteraceae</taxon>
        <taxon>Labrys</taxon>
    </lineage>
</organism>
<feature type="transmembrane region" description="Helical" evidence="5">
    <location>
        <begin position="196"/>
        <end position="219"/>
    </location>
</feature>
<evidence type="ECO:0000313" key="8">
    <source>
        <dbReference type="Proteomes" id="UP001237448"/>
    </source>
</evidence>
<proteinExistence type="inferred from homology"/>
<evidence type="ECO:0000256" key="1">
    <source>
        <dbReference type="ARBA" id="ARBA00004651"/>
    </source>
</evidence>
<evidence type="ECO:0000313" key="7">
    <source>
        <dbReference type="EMBL" id="MDQ0393975.1"/>
    </source>
</evidence>
<evidence type="ECO:0000259" key="6">
    <source>
        <dbReference type="PROSITE" id="PS50928"/>
    </source>
</evidence>
<feature type="domain" description="ABC transmembrane type-1" evidence="6">
    <location>
        <begin position="20"/>
        <end position="219"/>
    </location>
</feature>
<dbReference type="CDD" id="cd06261">
    <property type="entry name" value="TM_PBP2"/>
    <property type="match status" value="1"/>
</dbReference>
<comment type="subcellular location">
    <subcellularLocation>
        <location evidence="1 5">Cell membrane</location>
        <topology evidence="1 5">Multi-pass membrane protein</topology>
    </subcellularLocation>
</comment>
<evidence type="ECO:0000256" key="2">
    <source>
        <dbReference type="ARBA" id="ARBA00022692"/>
    </source>
</evidence>
<evidence type="ECO:0000256" key="5">
    <source>
        <dbReference type="RuleBase" id="RU363032"/>
    </source>
</evidence>
<keyword evidence="8" id="KW-1185">Reference proteome</keyword>
<gene>
    <name evidence="7" type="ORF">J3R73_003767</name>
</gene>
<dbReference type="SUPFAM" id="SSF161098">
    <property type="entry name" value="MetI-like"/>
    <property type="match status" value="1"/>
</dbReference>
<feature type="transmembrane region" description="Helical" evidence="5">
    <location>
        <begin position="12"/>
        <end position="42"/>
    </location>
</feature>
<dbReference type="Pfam" id="PF00528">
    <property type="entry name" value="BPD_transp_1"/>
    <property type="match status" value="1"/>
</dbReference>